<evidence type="ECO:0000256" key="1">
    <source>
        <dbReference type="ARBA" id="ARBA00022679"/>
    </source>
</evidence>
<feature type="transmembrane region" description="Helical" evidence="7">
    <location>
        <begin position="394"/>
        <end position="415"/>
    </location>
</feature>
<dbReference type="Proteomes" id="UP000220527">
    <property type="component" value="Unassembled WGS sequence"/>
</dbReference>
<feature type="region of interest" description="Disordered" evidence="6">
    <location>
        <begin position="291"/>
        <end position="314"/>
    </location>
</feature>
<evidence type="ECO:0000256" key="4">
    <source>
        <dbReference type="ARBA" id="ARBA00022840"/>
    </source>
</evidence>
<dbReference type="Gene3D" id="3.30.200.20">
    <property type="entry name" value="Phosphorylase Kinase, domain 1"/>
    <property type="match status" value="1"/>
</dbReference>
<evidence type="ECO:0000256" key="7">
    <source>
        <dbReference type="SAM" id="Phobius"/>
    </source>
</evidence>
<protein>
    <submittedName>
        <fullName evidence="9">Protein kinase</fullName>
    </submittedName>
</protein>
<dbReference type="PROSITE" id="PS00107">
    <property type="entry name" value="PROTEIN_KINASE_ATP"/>
    <property type="match status" value="1"/>
</dbReference>
<dbReference type="GO" id="GO:0005524">
    <property type="term" value="F:ATP binding"/>
    <property type="evidence" value="ECO:0007669"/>
    <property type="project" value="UniProtKB-UniRule"/>
</dbReference>
<dbReference type="InterPro" id="IPR000719">
    <property type="entry name" value="Prot_kinase_dom"/>
</dbReference>
<dbReference type="PANTHER" id="PTHR43289">
    <property type="entry name" value="MITOGEN-ACTIVATED PROTEIN KINASE KINASE KINASE 20-RELATED"/>
    <property type="match status" value="1"/>
</dbReference>
<proteinExistence type="predicted"/>
<accession>A0A2A6RLI8</accession>
<evidence type="ECO:0000256" key="6">
    <source>
        <dbReference type="SAM" id="MobiDB-lite"/>
    </source>
</evidence>
<dbReference type="RefSeq" id="WP_097643378.1">
    <property type="nucleotide sequence ID" value="NZ_NQWI01000021.1"/>
</dbReference>
<dbReference type="InterPro" id="IPR017441">
    <property type="entry name" value="Protein_kinase_ATP_BS"/>
</dbReference>
<keyword evidence="2 5" id="KW-0547">Nucleotide-binding</keyword>
<evidence type="ECO:0000256" key="2">
    <source>
        <dbReference type="ARBA" id="ARBA00022741"/>
    </source>
</evidence>
<feature type="transmembrane region" description="Helical" evidence="7">
    <location>
        <begin position="356"/>
        <end position="382"/>
    </location>
</feature>
<feature type="transmembrane region" description="Helical" evidence="7">
    <location>
        <begin position="323"/>
        <end position="344"/>
    </location>
</feature>
<gene>
    <name evidence="9" type="ORF">CJ255_07040</name>
</gene>
<dbReference type="OrthoDB" id="136279at2"/>
<evidence type="ECO:0000256" key="5">
    <source>
        <dbReference type="PROSITE-ProRule" id="PRU10141"/>
    </source>
</evidence>
<keyword evidence="7" id="KW-0472">Membrane</keyword>
<dbReference type="InterPro" id="IPR011009">
    <property type="entry name" value="Kinase-like_dom_sf"/>
</dbReference>
<evidence type="ECO:0000256" key="3">
    <source>
        <dbReference type="ARBA" id="ARBA00022777"/>
    </source>
</evidence>
<evidence type="ECO:0000259" key="8">
    <source>
        <dbReference type="PROSITE" id="PS50011"/>
    </source>
</evidence>
<dbReference type="AlphaFoldDB" id="A0A2A6RLI8"/>
<comment type="caution">
    <text evidence="9">The sequence shown here is derived from an EMBL/GenBank/DDBJ whole genome shotgun (WGS) entry which is preliminary data.</text>
</comment>
<keyword evidence="1" id="KW-0808">Transferase</keyword>
<sequence>MNPCPNCTNPVAEGIAFCPECGARITAPTLAILQNRYELTQKLGQGGMGAVFQASDRRLSTVRWAVKELTDALITDPQERQQASEAFRREAELLASLKHPNLPRVTDHFTEDGKSYLVMELVEGESLQSFIQREGLPRPLPEVFAWVEQLCEVLHYLHSQRPPIIFRDLKPSNIMLTPTGQLKLIDFGIARLFKPGQAADTQAFGTMGYSAPEQYGRGQTDQRSDIYSLAVVIHQLLTGYDPSNTPFRIPAAAQLNPAVPTALSEVLERAMHNDRAQRFADIPALREALRTSGNLNPNPSVEIPTPAASPAPAPEGGISTSRIAFWMGVISMGWMVLAMAMVLLGELSGGDDSALAGFGLLLGMPPLILGPTAAVFAMISLFKPQSTPQSKQNAAVGIAAGVFTTFLCCATMMMIV</sequence>
<keyword evidence="4 5" id="KW-0067">ATP-binding</keyword>
<feature type="binding site" evidence="5">
    <location>
        <position position="67"/>
    </location>
    <ligand>
        <name>ATP</name>
        <dbReference type="ChEBI" id="CHEBI:30616"/>
    </ligand>
</feature>
<dbReference type="Gene3D" id="1.10.510.10">
    <property type="entry name" value="Transferase(Phosphotransferase) domain 1"/>
    <property type="match status" value="1"/>
</dbReference>
<feature type="domain" description="Protein kinase" evidence="8">
    <location>
        <begin position="37"/>
        <end position="290"/>
    </location>
</feature>
<dbReference type="Pfam" id="PF00069">
    <property type="entry name" value="Pkinase"/>
    <property type="match status" value="1"/>
</dbReference>
<dbReference type="PANTHER" id="PTHR43289:SF34">
    <property type="entry name" value="SERINE_THREONINE-PROTEIN KINASE YBDM-RELATED"/>
    <property type="match status" value="1"/>
</dbReference>
<name>A0A2A6RLI8_9CHLR</name>
<keyword evidence="7" id="KW-1133">Transmembrane helix</keyword>
<dbReference type="EMBL" id="NQWI01000021">
    <property type="protein sequence ID" value="PDW03803.1"/>
    <property type="molecule type" value="Genomic_DNA"/>
</dbReference>
<organism evidence="9 10">
    <name type="scientific">Candidatus Viridilinea mediisalina</name>
    <dbReference type="NCBI Taxonomy" id="2024553"/>
    <lineage>
        <taxon>Bacteria</taxon>
        <taxon>Bacillati</taxon>
        <taxon>Chloroflexota</taxon>
        <taxon>Chloroflexia</taxon>
        <taxon>Chloroflexales</taxon>
        <taxon>Chloroflexineae</taxon>
        <taxon>Oscillochloridaceae</taxon>
        <taxon>Candidatus Viridilinea</taxon>
    </lineage>
</organism>
<evidence type="ECO:0000313" key="9">
    <source>
        <dbReference type="EMBL" id="PDW03803.1"/>
    </source>
</evidence>
<keyword evidence="7" id="KW-0812">Transmembrane</keyword>
<dbReference type="CDD" id="cd14014">
    <property type="entry name" value="STKc_PknB_like"/>
    <property type="match status" value="1"/>
</dbReference>
<dbReference type="PROSITE" id="PS50011">
    <property type="entry name" value="PROTEIN_KINASE_DOM"/>
    <property type="match status" value="1"/>
</dbReference>
<keyword evidence="10" id="KW-1185">Reference proteome</keyword>
<dbReference type="SUPFAM" id="SSF56112">
    <property type="entry name" value="Protein kinase-like (PK-like)"/>
    <property type="match status" value="1"/>
</dbReference>
<reference evidence="10" key="1">
    <citation type="submission" date="2017-08" db="EMBL/GenBank/DDBJ databases">
        <authorList>
            <person name="Grouzdev D.S."/>
            <person name="Gaisin V.A."/>
            <person name="Rysina M.S."/>
            <person name="Gorlenko V.M."/>
        </authorList>
    </citation>
    <scope>NUCLEOTIDE SEQUENCE [LARGE SCALE GENOMIC DNA]</scope>
    <source>
        <strain evidence="10">Kir15-3F</strain>
    </source>
</reference>
<evidence type="ECO:0000313" key="10">
    <source>
        <dbReference type="Proteomes" id="UP000220527"/>
    </source>
</evidence>
<keyword evidence="3 9" id="KW-0418">Kinase</keyword>
<dbReference type="GO" id="GO:0004674">
    <property type="term" value="F:protein serine/threonine kinase activity"/>
    <property type="evidence" value="ECO:0007669"/>
    <property type="project" value="TreeGrafter"/>
</dbReference>
<dbReference type="SMART" id="SM00220">
    <property type="entry name" value="S_TKc"/>
    <property type="match status" value="1"/>
</dbReference>